<proteinExistence type="evidence at transcript level"/>
<feature type="chain" id="PRO_5004574767" evidence="2">
    <location>
        <begin position="20"/>
        <end position="104"/>
    </location>
</feature>
<dbReference type="AlphaFoldDB" id="T1DJ55"/>
<feature type="signal peptide" evidence="2">
    <location>
        <begin position="1"/>
        <end position="19"/>
    </location>
</feature>
<sequence>MKFLLVTFVVTILAVVAFAFPQDHRDDADTGAETSTPPPSGQWNGTEDNIAEQVLFNFTFPDGEIPFEFDPIWRNGSEPIQPRPFRVRWRDVLRVAGTVASWFG</sequence>
<dbReference type="EMBL" id="GALA01000501">
    <property type="protein sequence ID" value="JAA94351.1"/>
    <property type="molecule type" value="mRNA"/>
</dbReference>
<keyword evidence="2" id="KW-0732">Signal</keyword>
<evidence type="ECO:0000313" key="3">
    <source>
        <dbReference type="EMBL" id="JAA94351.1"/>
    </source>
</evidence>
<name>T1DJ55_9DIPT</name>
<evidence type="ECO:0000256" key="1">
    <source>
        <dbReference type="SAM" id="MobiDB-lite"/>
    </source>
</evidence>
<protein>
    <submittedName>
        <fullName evidence="3">Putative secreted protein</fullName>
    </submittedName>
</protein>
<organism evidence="3">
    <name type="scientific">Psorophora albipes</name>
    <dbReference type="NCBI Taxonomy" id="869069"/>
    <lineage>
        <taxon>Eukaryota</taxon>
        <taxon>Metazoa</taxon>
        <taxon>Ecdysozoa</taxon>
        <taxon>Arthropoda</taxon>
        <taxon>Hexapoda</taxon>
        <taxon>Insecta</taxon>
        <taxon>Pterygota</taxon>
        <taxon>Neoptera</taxon>
        <taxon>Endopterygota</taxon>
        <taxon>Diptera</taxon>
        <taxon>Nematocera</taxon>
        <taxon>Culicoidea</taxon>
        <taxon>Culicidae</taxon>
        <taxon>Culicinae</taxon>
        <taxon>Aedini</taxon>
        <taxon>Psorophora</taxon>
    </lineage>
</organism>
<accession>T1DJ55</accession>
<feature type="region of interest" description="Disordered" evidence="1">
    <location>
        <begin position="26"/>
        <end position="46"/>
    </location>
</feature>
<reference evidence="3" key="1">
    <citation type="journal article" date="2013" name="BMC Genomics">
        <title>A deep insight into the sialotranscriptome of the mosquito, Psorophora albipes.</title>
        <authorList>
            <person name="Chagas A.C."/>
            <person name="Calvo E."/>
            <person name="Rios-Velasquez C.M."/>
            <person name="Pessoa F.A."/>
            <person name="Medeiros J.F."/>
            <person name="Ribeiro J.M."/>
        </authorList>
    </citation>
    <scope>NUCLEOTIDE SEQUENCE</scope>
</reference>
<evidence type="ECO:0000256" key="2">
    <source>
        <dbReference type="SAM" id="SignalP"/>
    </source>
</evidence>